<accession>A0A6G1M3P5</accession>
<dbReference type="InterPro" id="IPR035899">
    <property type="entry name" value="DBL_dom_sf"/>
</dbReference>
<feature type="compositionally biased region" description="Low complexity" evidence="2">
    <location>
        <begin position="1092"/>
        <end position="1108"/>
    </location>
</feature>
<name>A0A6G1M3P5_ORBOL</name>
<feature type="compositionally biased region" description="Basic and acidic residues" evidence="2">
    <location>
        <begin position="1245"/>
        <end position="1257"/>
    </location>
</feature>
<feature type="compositionally biased region" description="Basic and acidic residues" evidence="2">
    <location>
        <begin position="1054"/>
        <end position="1070"/>
    </location>
</feature>
<feature type="region of interest" description="Disordered" evidence="2">
    <location>
        <begin position="1387"/>
        <end position="1445"/>
    </location>
</feature>
<feature type="coiled-coil region" evidence="1">
    <location>
        <begin position="1609"/>
        <end position="1636"/>
    </location>
</feature>
<dbReference type="PANTHER" id="PTHR12673:SF261">
    <property type="entry name" value="BUD3"/>
    <property type="match status" value="1"/>
</dbReference>
<feature type="compositionally biased region" description="Polar residues" evidence="2">
    <location>
        <begin position="1208"/>
        <end position="1235"/>
    </location>
</feature>
<organism evidence="3 4">
    <name type="scientific">Orbilia oligospora</name>
    <name type="common">Nematode-trapping fungus</name>
    <name type="synonym">Arthrobotrys oligospora</name>
    <dbReference type="NCBI Taxonomy" id="2813651"/>
    <lineage>
        <taxon>Eukaryota</taxon>
        <taxon>Fungi</taxon>
        <taxon>Dikarya</taxon>
        <taxon>Ascomycota</taxon>
        <taxon>Pezizomycotina</taxon>
        <taxon>Orbiliomycetes</taxon>
        <taxon>Orbiliales</taxon>
        <taxon>Orbiliaceae</taxon>
        <taxon>Orbilia</taxon>
    </lineage>
</organism>
<dbReference type="InterPro" id="IPR051092">
    <property type="entry name" value="FYVE_RhoGEF_PH"/>
</dbReference>
<feature type="compositionally biased region" description="Polar residues" evidence="2">
    <location>
        <begin position="1125"/>
        <end position="1134"/>
    </location>
</feature>
<feature type="compositionally biased region" description="Polar residues" evidence="2">
    <location>
        <begin position="1502"/>
        <end position="1519"/>
    </location>
</feature>
<dbReference type="Proteomes" id="UP000614610">
    <property type="component" value="Unassembled WGS sequence"/>
</dbReference>
<feature type="region of interest" description="Disordered" evidence="2">
    <location>
        <begin position="1125"/>
        <end position="1276"/>
    </location>
</feature>
<dbReference type="GO" id="GO:0005085">
    <property type="term" value="F:guanyl-nucleotide exchange factor activity"/>
    <property type="evidence" value="ECO:0007669"/>
    <property type="project" value="InterPro"/>
</dbReference>
<gene>
    <name evidence="3" type="ORF">TWF679_001395</name>
</gene>
<dbReference type="Gene3D" id="1.20.900.10">
    <property type="entry name" value="Dbl homology (DH) domain"/>
    <property type="match status" value="1"/>
</dbReference>
<dbReference type="PROSITE" id="PS50010">
    <property type="entry name" value="DH_2"/>
    <property type="match status" value="1"/>
</dbReference>
<feature type="compositionally biased region" description="Polar residues" evidence="2">
    <location>
        <begin position="1082"/>
        <end position="1091"/>
    </location>
</feature>
<feature type="region of interest" description="Disordered" evidence="2">
    <location>
        <begin position="1550"/>
        <end position="1598"/>
    </location>
</feature>
<dbReference type="InterPro" id="IPR057454">
    <property type="entry name" value="Bud3_C"/>
</dbReference>
<feature type="region of interest" description="Disordered" evidence="2">
    <location>
        <begin position="1289"/>
        <end position="1314"/>
    </location>
</feature>
<feature type="region of interest" description="Disordered" evidence="2">
    <location>
        <begin position="1471"/>
        <end position="1524"/>
    </location>
</feature>
<feature type="compositionally biased region" description="Polar residues" evidence="2">
    <location>
        <begin position="1342"/>
        <end position="1355"/>
    </location>
</feature>
<dbReference type="PANTHER" id="PTHR12673">
    <property type="entry name" value="FACIOGENITAL DYSPLASIA PROTEIN"/>
    <property type="match status" value="1"/>
</dbReference>
<dbReference type="Pfam" id="PF00621">
    <property type="entry name" value="RhoGEF"/>
    <property type="match status" value="1"/>
</dbReference>
<dbReference type="InterPro" id="IPR000219">
    <property type="entry name" value="DH_dom"/>
</dbReference>
<evidence type="ECO:0000256" key="1">
    <source>
        <dbReference type="SAM" id="Coils"/>
    </source>
</evidence>
<feature type="compositionally biased region" description="Low complexity" evidence="2">
    <location>
        <begin position="1478"/>
        <end position="1496"/>
    </location>
</feature>
<sequence>MARVSPQLPNLGRNHQIFVSPPEPLLTQVVIFFLPYSGTSSRVDAHIYTACGFVSYSRMTVDPSSAVYQAVNFMPIEKTESEIYRALAFALCRYFVELTVGIKGTASATAKVARSAKPEPFSAAHAGELAAKLIRVEDDHAISSILAALTPRYIPSIDIDLVLPQPGTFQLSKYQRLLQFVGDVHKQDTNLKRRPSRVERTRPKSIVSLPQSNPEKVAIKLQELLDTEVNYIDKLQKILSDVVKPERQIAESAGAPEPNEAALARLFPSYLDEILQLNSKFLDELTKAMDDDDGVTGVAEVFLRHFPNFHNPYSHYIALNPASSGLIGELMRGGTAFSQRLAGYGEQYLKSTLMEPIQRLPRYTLIIDGVINNIAVTSPISSKLIEARDIVSKTCEMQSAPAQERAQTIARLSNLISGWPTNFKPGGPLVTAVDLTEVAAPYTDAAEKTNVILLVFTDSIAFINRPGSGSMKAQGVLTEITMPPSIQNSFRRDAADLHFAGCTSLKYNRYSTSDNGRAMWITLTKDLEEVYDMRESAVGMKKFSPSGPWEGKANELVEEIIQAQLQSKSRVQEIRWSGNSNSKFDALELWTSVYEPRNYELEKSPSRALIQMGVETPSFDIRTKTPEISATINFVNSGKIRIDILDMGKIAFTETVGELDILTVITKRISSILDRQSHTSHPPISAAMIQGHRRIIRSLNLSAPDSDSHHSKFKTFRPPSPVKLLHTFLGSSNVSPGKSPFKATSFESTTEMARPTVLLERPHSVLYRADGSSAAPVEDTAIRMKDISLVDNHPQQGDSYHKQLERVLDAFVSVLDGKLSKEVQPGFIYSRKSSNSHVVDQLLKAMLTDSSKTAAAQAAGVDIVLNSFEKFLQGKWREAMGTLLSQETVKDLQSKLDSLHPDDFSKYFKDFLENLGPQNKRGFNKITALFSRSIHRASTDEAKNSLRTVFTEILIASGLTSSKISEVAKLHAELLLYMLNYIETINMLNSKFHKFPTEVCEEEYMPPPLPRHSIYYQDCYEVEKLDHEPMKRPPTVSRIPELFRTRSLNPVKKSLLERKDSIRRGQEPDRSPSPTRGRPPFKTSSSMNPLQRGSGFESSESESSVSPVRSDKRAMDMLKEGWQTAKQLTRSYSPTKPPFTGYSEAKSSIPHTPAQDNGVLKRSKTTGTYGANASGATGIPTVVPLSSSSSLRKRFGLSNTGPEVGESPSATTSEKGTNGTAANSGYGSLSKSSVKSMLRQRSNRSGKEKEKEKEKDTLLTTPTKLGNLHRSQSTDTDIRRDFYERDVIPRPMSRDSGPKIGSPAMPERGAGPTLVIPKNTGASIPSANPLSPIVASPVAEPTSRNASSASNNITAEGSPLPALRRKKRRSSLSDLVAAKDLLDADGEETTDYDDLPPIAGLDISPKRKDSVDRKENMHSSVGSMGPPPVPTHAKNASLGGTRDRIIGSPAPPAMYMDNIAPLNVSGVRMNRAHSDAGSTNSTKTKSSTTGSATQTKPDLERTGSTGSRVSAGGNNSRLSNRLAGEKMNVSKVSGTLEQELALIGQELLAKSSSKRNSGAGSTITKTETKSIVGNHNESRLSRGGSSGSTGGASSASVDEGIRRKLRLMESKLNSTVNDLNKRYENLSKETHAALAKELKRNQEVERMWQDERNENDAVYNKFNEGLEKCVKGLQGQADEDRVGLVRMLVQSQEEVGKLRAEVAALKKENINLRHGRLTEL</sequence>
<comment type="caution">
    <text evidence="3">The sequence shown here is derived from an EMBL/GenBank/DDBJ whole genome shotgun (WGS) entry which is preliminary data.</text>
</comment>
<feature type="compositionally biased region" description="Basic and acidic residues" evidence="2">
    <location>
        <begin position="1404"/>
        <end position="1417"/>
    </location>
</feature>
<dbReference type="SUPFAM" id="SSF48065">
    <property type="entry name" value="DBL homology domain (DH-domain)"/>
    <property type="match status" value="1"/>
</dbReference>
<feature type="compositionally biased region" description="Polar residues" evidence="2">
    <location>
        <begin position="1550"/>
        <end position="1575"/>
    </location>
</feature>
<dbReference type="OrthoDB" id="4066896at2759"/>
<protein>
    <submittedName>
        <fullName evidence="3">Uncharacterized protein</fullName>
    </submittedName>
</protein>
<keyword evidence="1" id="KW-0175">Coiled coil</keyword>
<feature type="compositionally biased region" description="Polar residues" evidence="2">
    <location>
        <begin position="1165"/>
        <end position="1175"/>
    </location>
</feature>
<feature type="region of interest" description="Disordered" evidence="2">
    <location>
        <begin position="1336"/>
        <end position="1367"/>
    </location>
</feature>
<evidence type="ECO:0000313" key="4">
    <source>
        <dbReference type="Proteomes" id="UP000614610"/>
    </source>
</evidence>
<evidence type="ECO:0000256" key="2">
    <source>
        <dbReference type="SAM" id="MobiDB-lite"/>
    </source>
</evidence>
<dbReference type="EMBL" id="WIWT01000012">
    <property type="protein sequence ID" value="KAF3217981.1"/>
    <property type="molecule type" value="Genomic_DNA"/>
</dbReference>
<evidence type="ECO:0000313" key="3">
    <source>
        <dbReference type="EMBL" id="KAF3217981.1"/>
    </source>
</evidence>
<dbReference type="Pfam" id="PF25351">
    <property type="entry name" value="PH_BUD3_C"/>
    <property type="match status" value="1"/>
</dbReference>
<dbReference type="SMART" id="SM00325">
    <property type="entry name" value="RhoGEF"/>
    <property type="match status" value="1"/>
</dbReference>
<reference evidence="3" key="1">
    <citation type="submission" date="2019-06" db="EMBL/GenBank/DDBJ databases">
        <authorList>
            <person name="Palmer J.M."/>
        </authorList>
    </citation>
    <scope>NUCLEOTIDE SEQUENCE</scope>
    <source>
        <strain evidence="3">TWF679</strain>
    </source>
</reference>
<feature type="region of interest" description="Disordered" evidence="2">
    <location>
        <begin position="1054"/>
        <end position="1112"/>
    </location>
</feature>
<dbReference type="GO" id="GO:0005737">
    <property type="term" value="C:cytoplasm"/>
    <property type="evidence" value="ECO:0007669"/>
    <property type="project" value="TreeGrafter"/>
</dbReference>
<proteinExistence type="predicted"/>